<dbReference type="GO" id="GO:0001784">
    <property type="term" value="F:phosphotyrosine residue binding"/>
    <property type="evidence" value="ECO:0007669"/>
    <property type="project" value="TreeGrafter"/>
</dbReference>
<evidence type="ECO:0000256" key="3">
    <source>
        <dbReference type="ARBA" id="ARBA00022999"/>
    </source>
</evidence>
<keyword evidence="3 4" id="KW-0727">SH2 domain</keyword>
<dbReference type="Ensembl" id="ENSPRET00000007038.1">
    <property type="protein sequence ID" value="ENSPREP00000006948.1"/>
    <property type="gene ID" value="ENSPREG00000004761.1"/>
</dbReference>
<protein>
    <submittedName>
        <fullName evidence="7">Src homology 2 domain containing F</fullName>
    </submittedName>
</protein>
<dbReference type="Proteomes" id="UP000242638">
    <property type="component" value="Unassembled WGS sequence"/>
</dbReference>
<evidence type="ECO:0000256" key="4">
    <source>
        <dbReference type="PROSITE-ProRule" id="PRU00191"/>
    </source>
</evidence>
<evidence type="ECO:0000256" key="5">
    <source>
        <dbReference type="SAM" id="MobiDB-lite"/>
    </source>
</evidence>
<dbReference type="Bgee" id="ENSPREG00000004761">
    <property type="expression patterns" value="Expressed in caudal fin and 1 other cell type or tissue"/>
</dbReference>
<dbReference type="SMART" id="SM00252">
    <property type="entry name" value="SH2"/>
    <property type="match status" value="1"/>
</dbReference>
<dbReference type="FunFam" id="3.30.505.10:FF:000021">
    <property type="entry name" value="Putative SH2 domain-containing adapter protein F"/>
    <property type="match status" value="1"/>
</dbReference>
<dbReference type="Gene3D" id="3.30.505.10">
    <property type="entry name" value="SH2 domain"/>
    <property type="match status" value="1"/>
</dbReference>
<feature type="compositionally biased region" description="Basic and acidic residues" evidence="5">
    <location>
        <begin position="1"/>
        <end position="10"/>
    </location>
</feature>
<organism evidence="7 8">
    <name type="scientific">Poecilia reticulata</name>
    <name type="common">Guppy</name>
    <name type="synonym">Acanthophacelus reticulatus</name>
    <dbReference type="NCBI Taxonomy" id="8081"/>
    <lineage>
        <taxon>Eukaryota</taxon>
        <taxon>Metazoa</taxon>
        <taxon>Chordata</taxon>
        <taxon>Craniata</taxon>
        <taxon>Vertebrata</taxon>
        <taxon>Euteleostomi</taxon>
        <taxon>Actinopterygii</taxon>
        <taxon>Neopterygii</taxon>
        <taxon>Teleostei</taxon>
        <taxon>Neoteleostei</taxon>
        <taxon>Acanthomorphata</taxon>
        <taxon>Ovalentaria</taxon>
        <taxon>Atherinomorphae</taxon>
        <taxon>Cyprinodontiformes</taxon>
        <taxon>Poeciliidae</taxon>
        <taxon>Poeciliinae</taxon>
        <taxon>Poecilia</taxon>
    </lineage>
</organism>
<reference evidence="7" key="2">
    <citation type="submission" date="2025-08" db="UniProtKB">
        <authorList>
            <consortium name="Ensembl"/>
        </authorList>
    </citation>
    <scope>IDENTIFICATION</scope>
    <source>
        <strain evidence="7">Guanapo</strain>
    </source>
</reference>
<dbReference type="PANTHER" id="PTHR15127">
    <property type="entry name" value="HEAVYWEIGHT, ISOFORM A"/>
    <property type="match status" value="1"/>
</dbReference>
<dbReference type="InterPro" id="IPR000980">
    <property type="entry name" value="SH2"/>
</dbReference>
<dbReference type="AlphaFoldDB" id="A0A3P9NBP6"/>
<feature type="compositionally biased region" description="Basic and acidic residues" evidence="5">
    <location>
        <begin position="221"/>
        <end position="234"/>
    </location>
</feature>
<dbReference type="PANTHER" id="PTHR15127:SF28">
    <property type="entry name" value="SH2 DOMAIN-CONTAINING ADAPTER PROTEIN F"/>
    <property type="match status" value="1"/>
</dbReference>
<evidence type="ECO:0000259" key="6">
    <source>
        <dbReference type="PROSITE" id="PS50001"/>
    </source>
</evidence>
<evidence type="ECO:0000256" key="1">
    <source>
        <dbReference type="ARBA" id="ARBA00022553"/>
    </source>
</evidence>
<evidence type="ECO:0000256" key="2">
    <source>
        <dbReference type="ARBA" id="ARBA00022703"/>
    </source>
</evidence>
<proteinExistence type="predicted"/>
<dbReference type="PRINTS" id="PR00401">
    <property type="entry name" value="SH2DOMAIN"/>
</dbReference>
<dbReference type="Pfam" id="PF00017">
    <property type="entry name" value="SH2"/>
    <property type="match status" value="1"/>
</dbReference>
<dbReference type="GeneTree" id="ENSGT00940000159452"/>
<feature type="region of interest" description="Disordered" evidence="5">
    <location>
        <begin position="221"/>
        <end position="240"/>
    </location>
</feature>
<feature type="region of interest" description="Disordered" evidence="5">
    <location>
        <begin position="1"/>
        <end position="25"/>
    </location>
</feature>
<keyword evidence="1" id="KW-0597">Phosphoprotein</keyword>
<dbReference type="InterPro" id="IPR051846">
    <property type="entry name" value="SH2_domain_adapters"/>
</dbReference>
<keyword evidence="8" id="KW-1185">Reference proteome</keyword>
<dbReference type="PROSITE" id="PS50001">
    <property type="entry name" value="SH2"/>
    <property type="match status" value="1"/>
</dbReference>
<feature type="compositionally biased region" description="Basic and acidic residues" evidence="5">
    <location>
        <begin position="176"/>
        <end position="200"/>
    </location>
</feature>
<dbReference type="InterPro" id="IPR036860">
    <property type="entry name" value="SH2_dom_sf"/>
</dbReference>
<feature type="domain" description="SH2" evidence="6">
    <location>
        <begin position="275"/>
        <end position="370"/>
    </location>
</feature>
<reference evidence="7" key="3">
    <citation type="submission" date="2025-09" db="UniProtKB">
        <authorList>
            <consortium name="Ensembl"/>
        </authorList>
    </citation>
    <scope>IDENTIFICATION</scope>
    <source>
        <strain evidence="7">Guanapo</strain>
    </source>
</reference>
<evidence type="ECO:0000313" key="7">
    <source>
        <dbReference type="Ensembl" id="ENSPREP00000006948.1"/>
    </source>
</evidence>
<accession>A0A3P9NBP6</accession>
<reference evidence="8" key="1">
    <citation type="submission" date="2013-11" db="EMBL/GenBank/DDBJ databases">
        <title>The genomic landscape of the Guanapo guppy.</title>
        <authorList>
            <person name="Kuenstner A."/>
            <person name="Dreyer C."/>
        </authorList>
    </citation>
    <scope>NUCLEOTIDE SEQUENCE</scope>
    <source>
        <strain evidence="8">Guanapo</strain>
    </source>
</reference>
<dbReference type="SUPFAM" id="SSF55550">
    <property type="entry name" value="SH2 domain"/>
    <property type="match status" value="1"/>
</dbReference>
<keyword evidence="2" id="KW-0053">Apoptosis</keyword>
<dbReference type="GO" id="GO:0007165">
    <property type="term" value="P:signal transduction"/>
    <property type="evidence" value="ECO:0007669"/>
    <property type="project" value="UniProtKB-ARBA"/>
</dbReference>
<name>A0A3P9NBP6_POERE</name>
<evidence type="ECO:0000313" key="8">
    <source>
        <dbReference type="Proteomes" id="UP000242638"/>
    </source>
</evidence>
<dbReference type="GO" id="GO:0006915">
    <property type="term" value="P:apoptotic process"/>
    <property type="evidence" value="ECO:0007669"/>
    <property type="project" value="UniProtKB-KW"/>
</dbReference>
<feature type="region of interest" description="Disordered" evidence="5">
    <location>
        <begin position="146"/>
        <end position="200"/>
    </location>
</feature>
<sequence>MAKWFKEHLGFKTTKAPPPAPPKPDYRHCHTGPDILAAYKLQKELDFEDPYTPGGNISFGSSLNTVVPSDNKFVSPKHRLIKVETIEKSSPAPDNKEKLIILEDYADPFDAEQAGGAQTTTEKVATENDGYMEPYEAQKMMAEIRSGGRCSKDGSLRQLPLYDTPYEPTENGGDSDPERVRCPRESRLPQDDERPPEEYDQPWEWKKERISKAFAAQFDGVEKSRMSPTKDGKTRPLQRHSSGCLVNTKMTSLDHSSSSLGERIDPTMPLESQFWYHGAISRTDAESLLRMCKEASYLVRNSETSKNDYSLSLKSSQGFMHMKLSRTKENKYILGQNSGPFDSVPEIIHFYSSRKLPIKGAEHMSLLYPVGIRTL</sequence>